<dbReference type="InterPro" id="IPR017850">
    <property type="entry name" value="Alkaline_phosphatase_core_sf"/>
</dbReference>
<dbReference type="Pfam" id="PF00884">
    <property type="entry name" value="Sulfatase"/>
    <property type="match status" value="1"/>
</dbReference>
<evidence type="ECO:0000313" key="5">
    <source>
        <dbReference type="EMBL" id="MFM2484163.1"/>
    </source>
</evidence>
<feature type="transmembrane region" description="Helical" evidence="2">
    <location>
        <begin position="21"/>
        <end position="39"/>
    </location>
</feature>
<dbReference type="Gene3D" id="3.40.720.10">
    <property type="entry name" value="Alkaline Phosphatase, subunit A"/>
    <property type="match status" value="1"/>
</dbReference>
<dbReference type="EMBL" id="JBEQCT010000001">
    <property type="protein sequence ID" value="MFM2484163.1"/>
    <property type="molecule type" value="Genomic_DNA"/>
</dbReference>
<evidence type="ECO:0000259" key="4">
    <source>
        <dbReference type="Pfam" id="PF11893"/>
    </source>
</evidence>
<feature type="transmembrane region" description="Helical" evidence="2">
    <location>
        <begin position="137"/>
        <end position="160"/>
    </location>
</feature>
<name>A0ABW9G4A4_9GAMM</name>
<dbReference type="InterPro" id="IPR012159">
    <property type="entry name" value="YejM-like"/>
</dbReference>
<feature type="domain" description="Inner membrane protein YejM N-terminal" evidence="4">
    <location>
        <begin position="7"/>
        <end position="251"/>
    </location>
</feature>
<keyword evidence="2" id="KW-0812">Transmembrane</keyword>
<accession>A0ABW9G4A4</accession>
<sequence length="610" mass="69902">MAQGALKYRDKVSQLISWGHWFCLGNIVITLLIAIRYLYIAHWPDTYLGQAYMLISWLGQFSFLPFMIFLLTLFPLSFLLPSNRSMRFLGAIIATIGMSALAIDTQVFSRFYVHLNPMLWQLLIDKENNRQSTDVNLVFILVPLIFFMELLMARLCWVSLRRLERRRIGKPIAIGFFICFFLTHIIHVWADATIYRPITSQKINYPLFYPMTARNFLNSYGLIDIERIRQKSRQAGLHDGNPLTYPERPLEYTNQTTPPMNLLMIVVEGLRFDALNAKSMPKTWQLAQHSLQFTHHYSGSNDHTLGLYSLFYGLPTSYWKSVEEASISPVMFTALKHRDYKIALFNSDGFHNAALDNTVWGDIPAKQLSQAKMDGGVKGDGQVVSLWQQWQAAHAQTQPWFNYLDFTGVVHLDVPPHTLPNSVNSSRQWQTMYQHAVANADQKIGQVLTTLQDSGQLKNTVVIITSDHGQEFSDQQSGRWGYGNNLSKYQTQVPLVIHWPGIAPKVINTDTSHLDISTTINSELLGVNNQPSDYSIGTDLLTLSSQSRGWILVGNADEQAIYQKHKITLFNNHGDYQVRNRDYQKVNARADMPIILQVLNELRRFYRDDS</sequence>
<dbReference type="Pfam" id="PF11893">
    <property type="entry name" value="DUF3413"/>
    <property type="match status" value="1"/>
</dbReference>
<dbReference type="SUPFAM" id="SSF53649">
    <property type="entry name" value="Alkaline phosphatase-like"/>
    <property type="match status" value="1"/>
</dbReference>
<keyword evidence="2" id="KW-1133">Transmembrane helix</keyword>
<feature type="transmembrane region" description="Helical" evidence="2">
    <location>
        <begin position="88"/>
        <end position="113"/>
    </location>
</feature>
<dbReference type="PANTHER" id="PTHR42693:SF33">
    <property type="entry name" value="ARYLSULFATASE"/>
    <property type="match status" value="1"/>
</dbReference>
<dbReference type="CDD" id="cd16148">
    <property type="entry name" value="sulfatase_like"/>
    <property type="match status" value="1"/>
</dbReference>
<dbReference type="InterPro" id="IPR050738">
    <property type="entry name" value="Sulfatase"/>
</dbReference>
<evidence type="ECO:0000256" key="1">
    <source>
        <dbReference type="ARBA" id="ARBA00008779"/>
    </source>
</evidence>
<comment type="similarity">
    <text evidence="1">Belongs to the sulfatase family.</text>
</comment>
<evidence type="ECO:0000256" key="2">
    <source>
        <dbReference type="SAM" id="Phobius"/>
    </source>
</evidence>
<keyword evidence="2" id="KW-0472">Membrane</keyword>
<gene>
    <name evidence="5" type="ORF">ABUE30_03625</name>
</gene>
<comment type="caution">
    <text evidence="5">The sequence shown here is derived from an EMBL/GenBank/DDBJ whole genome shotgun (WGS) entry which is preliminary data.</text>
</comment>
<dbReference type="InterPro" id="IPR024588">
    <property type="entry name" value="YejM_N"/>
</dbReference>
<dbReference type="PANTHER" id="PTHR42693">
    <property type="entry name" value="ARYLSULFATASE FAMILY MEMBER"/>
    <property type="match status" value="1"/>
</dbReference>
<feature type="transmembrane region" description="Helical" evidence="2">
    <location>
        <begin position="51"/>
        <end position="76"/>
    </location>
</feature>
<dbReference type="RefSeq" id="WP_408622302.1">
    <property type="nucleotide sequence ID" value="NZ_JBEQCT010000001.1"/>
</dbReference>
<organism evidence="5 6">
    <name type="scientific">Celerinatantimonas yamalensis</name>
    <dbReference type="NCBI Taxonomy" id="559956"/>
    <lineage>
        <taxon>Bacteria</taxon>
        <taxon>Pseudomonadati</taxon>
        <taxon>Pseudomonadota</taxon>
        <taxon>Gammaproteobacteria</taxon>
        <taxon>Celerinatantimonadaceae</taxon>
        <taxon>Celerinatantimonas</taxon>
    </lineage>
</organism>
<proteinExistence type="inferred from homology"/>
<protein>
    <submittedName>
        <fullName evidence="5">DUF3413 domain-containing protein</fullName>
    </submittedName>
</protein>
<reference evidence="5 6" key="1">
    <citation type="journal article" date="2013" name="Int. J. Syst. Evol. Microbiol.">
        <title>Celerinatantimonas yamalensis sp. nov., a cold-adapted diazotrophic bacterium from a cold permafrost brine.</title>
        <authorList>
            <person name="Shcherbakova V."/>
            <person name="Chuvilskaya N."/>
            <person name="Rivkina E."/>
            <person name="Demidov N."/>
            <person name="Uchaeva V."/>
            <person name="Suetin S."/>
            <person name="Suzina N."/>
            <person name="Gilichinsky D."/>
        </authorList>
    </citation>
    <scope>NUCLEOTIDE SEQUENCE [LARGE SCALE GENOMIC DNA]</scope>
    <source>
        <strain evidence="5 6">C7</strain>
    </source>
</reference>
<feature type="transmembrane region" description="Helical" evidence="2">
    <location>
        <begin position="172"/>
        <end position="190"/>
    </location>
</feature>
<dbReference type="Proteomes" id="UP001629953">
    <property type="component" value="Unassembled WGS sequence"/>
</dbReference>
<dbReference type="InterPro" id="IPR000917">
    <property type="entry name" value="Sulfatase_N"/>
</dbReference>
<evidence type="ECO:0000313" key="6">
    <source>
        <dbReference type="Proteomes" id="UP001629953"/>
    </source>
</evidence>
<keyword evidence="6" id="KW-1185">Reference proteome</keyword>
<feature type="domain" description="Sulfatase N-terminal" evidence="3">
    <location>
        <begin position="261"/>
        <end position="520"/>
    </location>
</feature>
<dbReference type="PIRSF" id="PIRSF004950">
    <property type="entry name" value="Mmb_sulf_HI0842"/>
    <property type="match status" value="1"/>
</dbReference>
<evidence type="ECO:0000259" key="3">
    <source>
        <dbReference type="Pfam" id="PF00884"/>
    </source>
</evidence>